<name>A0ABR2M2P2_9ASPA</name>
<organism evidence="1 2">
    <name type="scientific">Platanthera guangdongensis</name>
    <dbReference type="NCBI Taxonomy" id="2320717"/>
    <lineage>
        <taxon>Eukaryota</taxon>
        <taxon>Viridiplantae</taxon>
        <taxon>Streptophyta</taxon>
        <taxon>Embryophyta</taxon>
        <taxon>Tracheophyta</taxon>
        <taxon>Spermatophyta</taxon>
        <taxon>Magnoliopsida</taxon>
        <taxon>Liliopsida</taxon>
        <taxon>Asparagales</taxon>
        <taxon>Orchidaceae</taxon>
        <taxon>Orchidoideae</taxon>
        <taxon>Orchideae</taxon>
        <taxon>Orchidinae</taxon>
        <taxon>Platanthera</taxon>
    </lineage>
</organism>
<keyword evidence="2" id="KW-1185">Reference proteome</keyword>
<gene>
    <name evidence="1" type="ORF">KSP40_PGU000961</name>
</gene>
<comment type="caution">
    <text evidence="1">The sequence shown here is derived from an EMBL/GenBank/DDBJ whole genome shotgun (WGS) entry which is preliminary data.</text>
</comment>
<proteinExistence type="predicted"/>
<reference evidence="1 2" key="1">
    <citation type="journal article" date="2022" name="Nat. Plants">
        <title>Genomes of leafy and leafless Platanthera orchids illuminate the evolution of mycoheterotrophy.</title>
        <authorList>
            <person name="Li M.H."/>
            <person name="Liu K.W."/>
            <person name="Li Z."/>
            <person name="Lu H.C."/>
            <person name="Ye Q.L."/>
            <person name="Zhang D."/>
            <person name="Wang J.Y."/>
            <person name="Li Y.F."/>
            <person name="Zhong Z.M."/>
            <person name="Liu X."/>
            <person name="Yu X."/>
            <person name="Liu D.K."/>
            <person name="Tu X.D."/>
            <person name="Liu B."/>
            <person name="Hao Y."/>
            <person name="Liao X.Y."/>
            <person name="Jiang Y.T."/>
            <person name="Sun W.H."/>
            <person name="Chen J."/>
            <person name="Chen Y.Q."/>
            <person name="Ai Y."/>
            <person name="Zhai J.W."/>
            <person name="Wu S.S."/>
            <person name="Zhou Z."/>
            <person name="Hsiao Y.Y."/>
            <person name="Wu W.L."/>
            <person name="Chen Y.Y."/>
            <person name="Lin Y.F."/>
            <person name="Hsu J.L."/>
            <person name="Li C.Y."/>
            <person name="Wang Z.W."/>
            <person name="Zhao X."/>
            <person name="Zhong W.Y."/>
            <person name="Ma X.K."/>
            <person name="Ma L."/>
            <person name="Huang J."/>
            <person name="Chen G.Z."/>
            <person name="Huang M.Z."/>
            <person name="Huang L."/>
            <person name="Peng D.H."/>
            <person name="Luo Y.B."/>
            <person name="Zou S.Q."/>
            <person name="Chen S.P."/>
            <person name="Lan S."/>
            <person name="Tsai W.C."/>
            <person name="Van de Peer Y."/>
            <person name="Liu Z.J."/>
        </authorList>
    </citation>
    <scope>NUCLEOTIDE SEQUENCE [LARGE SCALE GENOMIC DNA]</scope>
    <source>
        <strain evidence="1">Lor288</strain>
    </source>
</reference>
<protein>
    <submittedName>
        <fullName evidence="1">Uncharacterized protein</fullName>
    </submittedName>
</protein>
<accession>A0ABR2M2P2</accession>
<sequence>MTEHSQSATKIASHQRPCLYLSSSILIVKVSPTFKDRKRVIVVAVSHLLEKVQPCVSILEVWKRERRRGVWRENIVTGNKCENFGKIEKICKKLKCGNKGVWACYHTARFSLSLSAALLVLGEMELKGERGNEEMKYRGGWEMVTSTGSQDDRAEVGTSIWEFSAISTWMYIICSARGAQLLREGAGSDRGKELNM</sequence>
<dbReference type="EMBL" id="JBBWWR010000012">
    <property type="protein sequence ID" value="KAK8958337.1"/>
    <property type="molecule type" value="Genomic_DNA"/>
</dbReference>
<evidence type="ECO:0000313" key="1">
    <source>
        <dbReference type="EMBL" id="KAK8958337.1"/>
    </source>
</evidence>
<dbReference type="Proteomes" id="UP001412067">
    <property type="component" value="Unassembled WGS sequence"/>
</dbReference>
<evidence type="ECO:0000313" key="2">
    <source>
        <dbReference type="Proteomes" id="UP001412067"/>
    </source>
</evidence>